<name>A0AAJ0HEF6_9PEZI</name>
<keyword evidence="3" id="KW-1185">Reference proteome</keyword>
<dbReference type="EMBL" id="JAUIQD010000005">
    <property type="protein sequence ID" value="KAK3349338.1"/>
    <property type="molecule type" value="Genomic_DNA"/>
</dbReference>
<dbReference type="AlphaFoldDB" id="A0AAJ0HEF6"/>
<feature type="compositionally biased region" description="Low complexity" evidence="1">
    <location>
        <begin position="124"/>
        <end position="137"/>
    </location>
</feature>
<reference evidence="2" key="1">
    <citation type="journal article" date="2023" name="Mol. Phylogenet. Evol.">
        <title>Genome-scale phylogeny and comparative genomics of the fungal order Sordariales.</title>
        <authorList>
            <person name="Hensen N."/>
            <person name="Bonometti L."/>
            <person name="Westerberg I."/>
            <person name="Brannstrom I.O."/>
            <person name="Guillou S."/>
            <person name="Cros-Aarteil S."/>
            <person name="Calhoun S."/>
            <person name="Haridas S."/>
            <person name="Kuo A."/>
            <person name="Mondo S."/>
            <person name="Pangilinan J."/>
            <person name="Riley R."/>
            <person name="LaButti K."/>
            <person name="Andreopoulos B."/>
            <person name="Lipzen A."/>
            <person name="Chen C."/>
            <person name="Yan M."/>
            <person name="Daum C."/>
            <person name="Ng V."/>
            <person name="Clum A."/>
            <person name="Steindorff A."/>
            <person name="Ohm R.A."/>
            <person name="Martin F."/>
            <person name="Silar P."/>
            <person name="Natvig D.O."/>
            <person name="Lalanne C."/>
            <person name="Gautier V."/>
            <person name="Ament-Velasquez S.L."/>
            <person name="Kruys A."/>
            <person name="Hutchinson M.I."/>
            <person name="Powell A.J."/>
            <person name="Barry K."/>
            <person name="Miller A.N."/>
            <person name="Grigoriev I.V."/>
            <person name="Debuchy R."/>
            <person name="Gladieux P."/>
            <person name="Hiltunen Thoren M."/>
            <person name="Johannesson H."/>
        </authorList>
    </citation>
    <scope>NUCLEOTIDE SEQUENCE</scope>
    <source>
        <strain evidence="2">CBS 955.72</strain>
    </source>
</reference>
<evidence type="ECO:0000313" key="2">
    <source>
        <dbReference type="EMBL" id="KAK3349338.1"/>
    </source>
</evidence>
<evidence type="ECO:0000313" key="3">
    <source>
        <dbReference type="Proteomes" id="UP001275084"/>
    </source>
</evidence>
<feature type="region of interest" description="Disordered" evidence="1">
    <location>
        <begin position="50"/>
        <end position="159"/>
    </location>
</feature>
<evidence type="ECO:0000256" key="1">
    <source>
        <dbReference type="SAM" id="MobiDB-lite"/>
    </source>
</evidence>
<reference evidence="2" key="2">
    <citation type="submission" date="2023-06" db="EMBL/GenBank/DDBJ databases">
        <authorList>
            <consortium name="Lawrence Berkeley National Laboratory"/>
            <person name="Haridas S."/>
            <person name="Hensen N."/>
            <person name="Bonometti L."/>
            <person name="Westerberg I."/>
            <person name="Brannstrom I.O."/>
            <person name="Guillou S."/>
            <person name="Cros-Aarteil S."/>
            <person name="Calhoun S."/>
            <person name="Kuo A."/>
            <person name="Mondo S."/>
            <person name="Pangilinan J."/>
            <person name="Riley R."/>
            <person name="Labutti K."/>
            <person name="Andreopoulos B."/>
            <person name="Lipzen A."/>
            <person name="Chen C."/>
            <person name="Yanf M."/>
            <person name="Daum C."/>
            <person name="Ng V."/>
            <person name="Clum A."/>
            <person name="Steindorff A."/>
            <person name="Ohm R."/>
            <person name="Martin F."/>
            <person name="Silar P."/>
            <person name="Natvig D."/>
            <person name="Lalanne C."/>
            <person name="Gautier V."/>
            <person name="Ament-Velasquez S.L."/>
            <person name="Kruys A."/>
            <person name="Hutchinson M.I."/>
            <person name="Powell A.J."/>
            <person name="Barry K."/>
            <person name="Miller A.N."/>
            <person name="Grigoriev I.V."/>
            <person name="Debuchy R."/>
            <person name="Gladieux P."/>
            <person name="Thoren M.H."/>
            <person name="Johannesson H."/>
        </authorList>
    </citation>
    <scope>NUCLEOTIDE SEQUENCE</scope>
    <source>
        <strain evidence="2">CBS 955.72</strain>
    </source>
</reference>
<organism evidence="2 3">
    <name type="scientific">Lasiosphaeria hispida</name>
    <dbReference type="NCBI Taxonomy" id="260671"/>
    <lineage>
        <taxon>Eukaryota</taxon>
        <taxon>Fungi</taxon>
        <taxon>Dikarya</taxon>
        <taxon>Ascomycota</taxon>
        <taxon>Pezizomycotina</taxon>
        <taxon>Sordariomycetes</taxon>
        <taxon>Sordariomycetidae</taxon>
        <taxon>Sordariales</taxon>
        <taxon>Lasiosphaeriaceae</taxon>
        <taxon>Lasiosphaeria</taxon>
    </lineage>
</organism>
<sequence length="236" mass="25981">MPWACRCSPPAYQSIRSLNVHLLSSSDSRIVSPSHSSDSLIATFRHAISTHRRRTHKPPQTAVNTSPSQASSLSTHHHHTPLPPLQPLTPGRYEKANKAPSVPYPPCPGRAKQRKKPPAVLPYPAGRRPTRRSTASPPEVPPSHNLLARSSARKRMRAHRGPLRYRCICQTGHIRHRAAKGSKPSTSYSPVRQTARPHLTLPTAGGVDKRFVPCCPRLSWSYQCCVAGHDIVGTTV</sequence>
<comment type="caution">
    <text evidence="2">The sequence shown here is derived from an EMBL/GenBank/DDBJ whole genome shotgun (WGS) entry which is preliminary data.</text>
</comment>
<feature type="compositionally biased region" description="Polar residues" evidence="1">
    <location>
        <begin position="61"/>
        <end position="70"/>
    </location>
</feature>
<protein>
    <submittedName>
        <fullName evidence="2">Uncharacterized protein</fullName>
    </submittedName>
</protein>
<gene>
    <name evidence="2" type="ORF">B0T25DRAFT_547747</name>
</gene>
<accession>A0AAJ0HEF6</accession>
<dbReference type="Proteomes" id="UP001275084">
    <property type="component" value="Unassembled WGS sequence"/>
</dbReference>
<proteinExistence type="predicted"/>